<keyword evidence="1" id="KW-1185">Reference proteome</keyword>
<dbReference type="AlphaFoldDB" id="A0A1I8AYK3"/>
<evidence type="ECO:0000313" key="2">
    <source>
        <dbReference type="WBParaSite" id="MhA1_Contig1040.frz3.gene2"/>
    </source>
</evidence>
<dbReference type="Proteomes" id="UP000095281">
    <property type="component" value="Unplaced"/>
</dbReference>
<evidence type="ECO:0000313" key="1">
    <source>
        <dbReference type="Proteomes" id="UP000095281"/>
    </source>
</evidence>
<organism evidence="1 2">
    <name type="scientific">Meloidogyne hapla</name>
    <name type="common">Root-knot nematode worm</name>
    <dbReference type="NCBI Taxonomy" id="6305"/>
    <lineage>
        <taxon>Eukaryota</taxon>
        <taxon>Metazoa</taxon>
        <taxon>Ecdysozoa</taxon>
        <taxon>Nematoda</taxon>
        <taxon>Chromadorea</taxon>
        <taxon>Rhabditida</taxon>
        <taxon>Tylenchina</taxon>
        <taxon>Tylenchomorpha</taxon>
        <taxon>Tylenchoidea</taxon>
        <taxon>Meloidogynidae</taxon>
        <taxon>Meloidogyninae</taxon>
        <taxon>Meloidogyne</taxon>
    </lineage>
</organism>
<name>A0A1I8AYK3_MELHA</name>
<proteinExistence type="predicted"/>
<dbReference type="WBParaSite" id="MhA1_Contig1040.frz3.gene2">
    <property type="protein sequence ID" value="MhA1_Contig1040.frz3.gene2"/>
    <property type="gene ID" value="MhA1_Contig1040.frz3.gene2"/>
</dbReference>
<reference evidence="2" key="1">
    <citation type="submission" date="2016-11" db="UniProtKB">
        <authorList>
            <consortium name="WormBaseParasite"/>
        </authorList>
    </citation>
    <scope>IDENTIFICATION</scope>
</reference>
<sequence length="74" mass="8722">MEKIKKEDDDIYLIRGILFFHTSELTTLQKMTAKTLFPDTKPLINEASFEKAISIFKKEFKIDGKDELKELKRN</sequence>
<accession>A0A1I8AYK3</accession>
<protein>
    <submittedName>
        <fullName evidence="2">Transcriptional regulator</fullName>
    </submittedName>
</protein>